<gene>
    <name evidence="2" type="ORF">FE810_15300</name>
</gene>
<sequence length="120" mass="13323">MTMEWQSLTKTQKFLITLALMAVLPFAPELLLIADIAGIEILFSCVVIYYRPLILKVCALYDYAKESADIILACVRKSAIKRPSVYFPQACFCSLTLVFLGAGSFALVFLMPGFLLPGYV</sequence>
<feature type="transmembrane region" description="Helical" evidence="1">
    <location>
        <begin position="30"/>
        <end position="50"/>
    </location>
</feature>
<protein>
    <submittedName>
        <fullName evidence="2">Uncharacterized protein</fullName>
    </submittedName>
</protein>
<dbReference type="AlphaFoldDB" id="A0A5R9ICV6"/>
<dbReference type="EMBL" id="VCBC01000018">
    <property type="protein sequence ID" value="TLU61193.1"/>
    <property type="molecule type" value="Genomic_DNA"/>
</dbReference>
<dbReference type="Proteomes" id="UP000307790">
    <property type="component" value="Unassembled WGS sequence"/>
</dbReference>
<accession>A0A5R9ICV6</accession>
<keyword evidence="1" id="KW-1133">Transmembrane helix</keyword>
<keyword evidence="3" id="KW-1185">Reference proteome</keyword>
<keyword evidence="1" id="KW-0472">Membrane</keyword>
<organism evidence="2 3">
    <name type="scientific">Thalassotalea litorea</name>
    <dbReference type="NCBI Taxonomy" id="2020715"/>
    <lineage>
        <taxon>Bacteria</taxon>
        <taxon>Pseudomonadati</taxon>
        <taxon>Pseudomonadota</taxon>
        <taxon>Gammaproteobacteria</taxon>
        <taxon>Alteromonadales</taxon>
        <taxon>Colwelliaceae</taxon>
        <taxon>Thalassotalea</taxon>
    </lineage>
</organism>
<name>A0A5R9ICV6_9GAMM</name>
<comment type="caution">
    <text evidence="2">The sequence shown here is derived from an EMBL/GenBank/DDBJ whole genome shotgun (WGS) entry which is preliminary data.</text>
</comment>
<dbReference type="RefSeq" id="WP_138321244.1">
    <property type="nucleotide sequence ID" value="NZ_VCBC01000018.1"/>
</dbReference>
<keyword evidence="1" id="KW-0812">Transmembrane</keyword>
<evidence type="ECO:0000313" key="2">
    <source>
        <dbReference type="EMBL" id="TLU61193.1"/>
    </source>
</evidence>
<dbReference type="OrthoDB" id="6401449at2"/>
<evidence type="ECO:0000256" key="1">
    <source>
        <dbReference type="SAM" id="Phobius"/>
    </source>
</evidence>
<feature type="transmembrane region" description="Helical" evidence="1">
    <location>
        <begin position="86"/>
        <end position="111"/>
    </location>
</feature>
<evidence type="ECO:0000313" key="3">
    <source>
        <dbReference type="Proteomes" id="UP000307790"/>
    </source>
</evidence>
<reference evidence="2 3" key="1">
    <citation type="submission" date="2019-05" db="EMBL/GenBank/DDBJ databases">
        <title>Genome sequences of Thalassotalea litorea 1K03283.</title>
        <authorList>
            <person name="Zhang D."/>
        </authorList>
    </citation>
    <scope>NUCLEOTIDE SEQUENCE [LARGE SCALE GENOMIC DNA]</scope>
    <source>
        <strain evidence="2 3">MCCC 1K03283</strain>
    </source>
</reference>
<proteinExistence type="predicted"/>